<dbReference type="PRINTS" id="PR00111">
    <property type="entry name" value="ABHYDROLASE"/>
</dbReference>
<evidence type="ECO:0000256" key="5">
    <source>
        <dbReference type="HAMAP-Rule" id="MF_01260"/>
    </source>
</evidence>
<evidence type="ECO:0000256" key="4">
    <source>
        <dbReference type="ARBA" id="ARBA00022801"/>
    </source>
</evidence>
<dbReference type="PANTHER" id="PTHR43798">
    <property type="entry name" value="MONOACYLGLYCEROL LIPASE"/>
    <property type="match status" value="1"/>
</dbReference>
<proteinExistence type="inferred from homology"/>
<dbReference type="GO" id="GO:0005737">
    <property type="term" value="C:cytoplasm"/>
    <property type="evidence" value="ECO:0007669"/>
    <property type="project" value="UniProtKB-SubCell"/>
</dbReference>
<feature type="binding site" evidence="5">
    <location>
        <position position="20"/>
    </location>
    <ligand>
        <name>substrate</name>
    </ligand>
</feature>
<gene>
    <name evidence="5 7" type="primary">bioH</name>
    <name evidence="7" type="ORF">CWI81_07920</name>
</gene>
<accession>A0A432ZDK0</accession>
<dbReference type="Gene3D" id="3.40.50.1820">
    <property type="entry name" value="alpha/beta hydrolase"/>
    <property type="match status" value="1"/>
</dbReference>
<feature type="active site" description="Nucleophile" evidence="5">
    <location>
        <position position="81"/>
    </location>
</feature>
<dbReference type="AlphaFoldDB" id="A0A432ZDK0"/>
<evidence type="ECO:0000313" key="7">
    <source>
        <dbReference type="EMBL" id="RUO76037.1"/>
    </source>
</evidence>
<feature type="active site" evidence="5">
    <location>
        <position position="206"/>
    </location>
</feature>
<comment type="subunit">
    <text evidence="5">Monomer.</text>
</comment>
<keyword evidence="8" id="KW-1185">Reference proteome</keyword>
<feature type="binding site" evidence="5">
    <location>
        <begin position="142"/>
        <end position="146"/>
    </location>
    <ligand>
        <name>substrate</name>
    </ligand>
</feature>
<comment type="catalytic activity">
    <reaction evidence="5">
        <text>6-carboxyhexanoyl-[ACP] methyl ester + H2O = 6-carboxyhexanoyl-[ACP] + methanol + H(+)</text>
        <dbReference type="Rhea" id="RHEA:42700"/>
        <dbReference type="Rhea" id="RHEA-COMP:9955"/>
        <dbReference type="Rhea" id="RHEA-COMP:10186"/>
        <dbReference type="ChEBI" id="CHEBI:15377"/>
        <dbReference type="ChEBI" id="CHEBI:15378"/>
        <dbReference type="ChEBI" id="CHEBI:17790"/>
        <dbReference type="ChEBI" id="CHEBI:78846"/>
        <dbReference type="ChEBI" id="CHEBI:82735"/>
        <dbReference type="EC" id="3.1.1.85"/>
    </reaction>
</comment>
<keyword evidence="2 5" id="KW-0963">Cytoplasm</keyword>
<feature type="binding site" evidence="5">
    <location>
        <position position="234"/>
    </location>
    <ligand>
        <name>substrate</name>
    </ligand>
</feature>
<keyword evidence="4 5" id="KW-0378">Hydrolase</keyword>
<sequence>MSIWQQTQGNGSDIVVLHGWGMNANVWTPLIPELAQHHRITVIDLPGFGDSNQEILSDNLGEVSAHIVKQLPAKFHLLGWSLGGLIATEIALNYPHRVQTLATVASSPHFIEAPKWPGIKPVLIRQFHQQIEQDFAKTIERFLAVQAMGSPQAKEQIKQVKRWVFDKPLGNPESLKNGLTILETADLRERLEDITCPFTRFYGRLDTLVPAKAIPLVNRLAPSSSQYLFEHCAHTPFVSASQSFADNYRQFVQRHD</sequence>
<feature type="domain" description="AB hydrolase-1" evidence="6">
    <location>
        <begin position="14"/>
        <end position="238"/>
    </location>
</feature>
<protein>
    <recommendedName>
        <fullName evidence="5">Pimeloyl-[acyl-carrier protein] methyl ester esterase</fullName>
        <ecNumber evidence="5">3.1.1.85</ecNumber>
    </recommendedName>
    <alternativeName>
        <fullName evidence="5">Biotin synthesis protein BioH</fullName>
    </alternativeName>
    <alternativeName>
        <fullName evidence="5">Carboxylesterase BioH</fullName>
    </alternativeName>
</protein>
<comment type="subcellular location">
    <subcellularLocation>
        <location evidence="5">Cytoplasm</location>
    </subcellularLocation>
</comment>
<comment type="similarity">
    <text evidence="5">Belongs to the AB hydrolase superfamily. Carboxylesterase BioH family.</text>
</comment>
<feature type="active site" evidence="5">
    <location>
        <position position="234"/>
    </location>
</feature>
<keyword evidence="3 5" id="KW-0093">Biotin biosynthesis</keyword>
<dbReference type="OrthoDB" id="9780744at2"/>
<dbReference type="RefSeq" id="WP_126784760.1">
    <property type="nucleotide sequence ID" value="NZ_PIQF01000002.1"/>
</dbReference>
<dbReference type="Pfam" id="PF00561">
    <property type="entry name" value="Abhydrolase_1"/>
    <property type="match status" value="1"/>
</dbReference>
<evidence type="ECO:0000313" key="8">
    <source>
        <dbReference type="Proteomes" id="UP000287908"/>
    </source>
</evidence>
<evidence type="ECO:0000259" key="6">
    <source>
        <dbReference type="Pfam" id="PF00561"/>
    </source>
</evidence>
<reference evidence="7 8" key="1">
    <citation type="journal article" date="2011" name="Front. Microbiol.">
        <title>Genomic signatures of strain selection and enhancement in Bacillus atrophaeus var. globigii, a historical biowarfare simulant.</title>
        <authorList>
            <person name="Gibbons H.S."/>
            <person name="Broomall S.M."/>
            <person name="McNew L.A."/>
            <person name="Daligault H."/>
            <person name="Chapman C."/>
            <person name="Bruce D."/>
            <person name="Karavis M."/>
            <person name="Krepps M."/>
            <person name="McGregor P.A."/>
            <person name="Hong C."/>
            <person name="Park K.H."/>
            <person name="Akmal A."/>
            <person name="Feldman A."/>
            <person name="Lin J.S."/>
            <person name="Chang W.E."/>
            <person name="Higgs B.W."/>
            <person name="Demirev P."/>
            <person name="Lindquist J."/>
            <person name="Liem A."/>
            <person name="Fochler E."/>
            <person name="Read T.D."/>
            <person name="Tapia R."/>
            <person name="Johnson S."/>
            <person name="Bishop-Lilly K.A."/>
            <person name="Detter C."/>
            <person name="Han C."/>
            <person name="Sozhamannan S."/>
            <person name="Rosenzweig C.N."/>
            <person name="Skowronski E.W."/>
        </authorList>
    </citation>
    <scope>NUCLEOTIDE SEQUENCE [LARGE SCALE GENOMIC DNA]</scope>
    <source>
        <strain evidence="7 8">CL-SP19</strain>
    </source>
</reference>
<dbReference type="PANTHER" id="PTHR43798:SF31">
    <property type="entry name" value="AB HYDROLASE SUPERFAMILY PROTEIN YCLE"/>
    <property type="match status" value="1"/>
</dbReference>
<dbReference type="HAMAP" id="MF_01260">
    <property type="entry name" value="Carboxylester"/>
    <property type="match status" value="1"/>
</dbReference>
<dbReference type="SUPFAM" id="SSF53474">
    <property type="entry name" value="alpha/beta-Hydrolases"/>
    <property type="match status" value="1"/>
</dbReference>
<evidence type="ECO:0000256" key="1">
    <source>
        <dbReference type="ARBA" id="ARBA00022487"/>
    </source>
</evidence>
<dbReference type="EC" id="3.1.1.85" evidence="5"/>
<dbReference type="Proteomes" id="UP000287908">
    <property type="component" value="Unassembled WGS sequence"/>
</dbReference>
<comment type="pathway">
    <text evidence="5">Cofactor biosynthesis; biotin biosynthesis.</text>
</comment>
<feature type="binding site" evidence="5">
    <location>
        <begin position="81"/>
        <end position="82"/>
    </location>
    <ligand>
        <name>substrate</name>
    </ligand>
</feature>
<keyword evidence="1 5" id="KW-0719">Serine esterase</keyword>
<dbReference type="InterPro" id="IPR050266">
    <property type="entry name" value="AB_hydrolase_sf"/>
</dbReference>
<evidence type="ECO:0000256" key="2">
    <source>
        <dbReference type="ARBA" id="ARBA00022490"/>
    </source>
</evidence>
<comment type="caution">
    <text evidence="7">The sequence shown here is derived from an EMBL/GenBank/DDBJ whole genome shotgun (WGS) entry which is preliminary data.</text>
</comment>
<dbReference type="InterPro" id="IPR010076">
    <property type="entry name" value="BioH"/>
</dbReference>
<dbReference type="GO" id="GO:0016020">
    <property type="term" value="C:membrane"/>
    <property type="evidence" value="ECO:0007669"/>
    <property type="project" value="TreeGrafter"/>
</dbReference>
<organism evidence="7 8">
    <name type="scientific">Idiomarina seosinensis</name>
    <dbReference type="NCBI Taxonomy" id="281739"/>
    <lineage>
        <taxon>Bacteria</taxon>
        <taxon>Pseudomonadati</taxon>
        <taxon>Pseudomonadota</taxon>
        <taxon>Gammaproteobacteria</taxon>
        <taxon>Alteromonadales</taxon>
        <taxon>Idiomarinaceae</taxon>
        <taxon>Idiomarina</taxon>
    </lineage>
</organism>
<dbReference type="GO" id="GO:0009102">
    <property type="term" value="P:biotin biosynthetic process"/>
    <property type="evidence" value="ECO:0007669"/>
    <property type="project" value="UniProtKB-UniRule"/>
</dbReference>
<dbReference type="InterPro" id="IPR029058">
    <property type="entry name" value="AB_hydrolase_fold"/>
</dbReference>
<dbReference type="GO" id="GO:0090499">
    <property type="term" value="F:pimelyl-[acyl-carrier protein] methyl ester esterase activity"/>
    <property type="evidence" value="ECO:0007669"/>
    <property type="project" value="UniProtKB-EC"/>
</dbReference>
<dbReference type="UniPathway" id="UPA00078"/>
<comment type="function">
    <text evidence="5">The physiological role of BioH is to remove the methyl group introduced by BioC when the pimeloyl moiety is complete. It allows to synthesize pimeloyl-ACP via the fatty acid synthetic pathway through the hydrolysis of the ester bonds of pimeloyl-ACP esters.</text>
</comment>
<dbReference type="EMBL" id="PIQF01000002">
    <property type="protein sequence ID" value="RUO76037.1"/>
    <property type="molecule type" value="Genomic_DNA"/>
</dbReference>
<evidence type="ECO:0000256" key="3">
    <source>
        <dbReference type="ARBA" id="ARBA00022756"/>
    </source>
</evidence>
<name>A0A432ZDK0_9GAMM</name>
<dbReference type="NCBIfam" id="TIGR01738">
    <property type="entry name" value="bioH"/>
    <property type="match status" value="1"/>
</dbReference>
<dbReference type="InterPro" id="IPR000073">
    <property type="entry name" value="AB_hydrolase_1"/>
</dbReference>